<dbReference type="EMBL" id="KQ964785">
    <property type="protein sequence ID" value="KXN65993.1"/>
    <property type="molecule type" value="Genomic_DNA"/>
</dbReference>
<evidence type="ECO:0000256" key="2">
    <source>
        <dbReference type="ARBA" id="ARBA00004371"/>
    </source>
</evidence>
<evidence type="ECO:0000313" key="22">
    <source>
        <dbReference type="Proteomes" id="UP000070444"/>
    </source>
</evidence>
<name>A0A137NT91_CONC2</name>
<dbReference type="PANTHER" id="PTHR12053">
    <property type="entry name" value="PROTEASE FAMILY M28 PLASMA GLUTAMATE CARBOXYPEPTIDASE-RELATED"/>
    <property type="match status" value="1"/>
</dbReference>
<evidence type="ECO:0000256" key="19">
    <source>
        <dbReference type="RuleBase" id="RU361240"/>
    </source>
</evidence>
<reference evidence="21 22" key="1">
    <citation type="journal article" date="2015" name="Genome Biol. Evol.">
        <title>Phylogenomic analyses indicate that early fungi evolved digesting cell walls of algal ancestors of land plants.</title>
        <authorList>
            <person name="Chang Y."/>
            <person name="Wang S."/>
            <person name="Sekimoto S."/>
            <person name="Aerts A.L."/>
            <person name="Choi C."/>
            <person name="Clum A."/>
            <person name="LaButti K.M."/>
            <person name="Lindquist E.A."/>
            <person name="Yee Ngan C."/>
            <person name="Ohm R.A."/>
            <person name="Salamov A.A."/>
            <person name="Grigoriev I.V."/>
            <person name="Spatafora J.W."/>
            <person name="Berbee M.L."/>
        </authorList>
    </citation>
    <scope>NUCLEOTIDE SEQUENCE [LARGE SCALE GENOMIC DNA]</scope>
    <source>
        <strain evidence="21 22">NRRL 28638</strain>
    </source>
</reference>
<dbReference type="GO" id="GO:0046872">
    <property type="term" value="F:metal ion binding"/>
    <property type="evidence" value="ECO:0007669"/>
    <property type="project" value="UniProtKB-KW"/>
</dbReference>
<dbReference type="GO" id="GO:0043171">
    <property type="term" value="P:peptide catabolic process"/>
    <property type="evidence" value="ECO:0007669"/>
    <property type="project" value="TreeGrafter"/>
</dbReference>
<dbReference type="InterPro" id="IPR007484">
    <property type="entry name" value="Peptidase_M28"/>
</dbReference>
<feature type="signal peptide" evidence="19">
    <location>
        <begin position="1"/>
        <end position="16"/>
    </location>
</feature>
<dbReference type="OrthoDB" id="10013407at2759"/>
<evidence type="ECO:0000256" key="7">
    <source>
        <dbReference type="ARBA" id="ARBA00022670"/>
    </source>
</evidence>
<sequence>MQFAKSLLLLASLAQAKLSDEAGNNLKTLINNTLNTTIVWDRLAEMTDTFGHRLVGSKGLEDSIDWIVKLIKKDGIKVYTEDVSVAYWRREHESLKLLTKTRGQVDMKVTALGNSTSTPRGGVTAEVVPVSGWYEFDQLLAKDPNAIKGKVILFNFPWVSYGNATSYRNSGAKKAEDYGAVASMIRSASSFDLSNVHTGWADDVSNIASVAISPEDAGLIHRMYKRASKQLATEVLSKKQIQFPKVHLNIQTKFDNNTRTSRNIIAEIPGCEYPDEYVVFGGHSDSWDLGVGALDDGAGSFTAYEALRQISKLPMKPKRTIQAVFWTSEENGGFGGIQFAKNREHLKDNIVFAMESDFNSGEPNGISFTGNPKQEQFLEETAKTYLQPHGFGYNVGKDYDDLDIEPLCRDGNTPCASFDSGVPVKNTYFNTTMGENNEQIPDGYFWYHHTDADRMEAVKPEQLAKCSATMATYVYAIAQNDESLHKMK</sequence>
<dbReference type="OMA" id="IVFYNRP"/>
<dbReference type="STRING" id="796925.A0A137NT91"/>
<keyword evidence="22" id="KW-1185">Reference proteome</keyword>
<evidence type="ECO:0000256" key="6">
    <source>
        <dbReference type="ARBA" id="ARBA00022645"/>
    </source>
</evidence>
<dbReference type="PANTHER" id="PTHR12053:SF3">
    <property type="entry name" value="CARBOXYPEPTIDASE Q"/>
    <property type="match status" value="1"/>
</dbReference>
<evidence type="ECO:0000256" key="9">
    <source>
        <dbReference type="ARBA" id="ARBA00022729"/>
    </source>
</evidence>
<dbReference type="SUPFAM" id="SSF53187">
    <property type="entry name" value="Zn-dependent exopeptidases"/>
    <property type="match status" value="1"/>
</dbReference>
<dbReference type="EC" id="3.4.-.-" evidence="19"/>
<protein>
    <recommendedName>
        <fullName evidence="19">Peptide hydrolase</fullName>
        <ecNumber evidence="19">3.4.-.-</ecNumber>
    </recommendedName>
</protein>
<evidence type="ECO:0000256" key="15">
    <source>
        <dbReference type="ARBA" id="ARBA00023145"/>
    </source>
</evidence>
<feature type="chain" id="PRO_5007230175" description="Peptide hydrolase" evidence="19">
    <location>
        <begin position="17"/>
        <end position="488"/>
    </location>
</feature>
<organism evidence="21 22">
    <name type="scientific">Conidiobolus coronatus (strain ATCC 28846 / CBS 209.66 / NRRL 28638)</name>
    <name type="common">Delacroixia coronata</name>
    <dbReference type="NCBI Taxonomy" id="796925"/>
    <lineage>
        <taxon>Eukaryota</taxon>
        <taxon>Fungi</taxon>
        <taxon>Fungi incertae sedis</taxon>
        <taxon>Zoopagomycota</taxon>
        <taxon>Entomophthoromycotina</taxon>
        <taxon>Entomophthoromycetes</taxon>
        <taxon>Entomophthorales</taxon>
        <taxon>Ancylistaceae</taxon>
        <taxon>Conidiobolus</taxon>
    </lineage>
</organism>
<keyword evidence="16" id="KW-0325">Glycoprotein</keyword>
<evidence type="ECO:0000256" key="14">
    <source>
        <dbReference type="ARBA" id="ARBA00023049"/>
    </source>
</evidence>
<comment type="subunit">
    <text evidence="18">Homodimer. The monomeric form is inactive while the homodimer is active.</text>
</comment>
<dbReference type="GO" id="GO:0004180">
    <property type="term" value="F:carboxypeptidase activity"/>
    <property type="evidence" value="ECO:0007669"/>
    <property type="project" value="UniProtKB-KW"/>
</dbReference>
<keyword evidence="8 19" id="KW-0479">Metal-binding</keyword>
<evidence type="ECO:0000256" key="3">
    <source>
        <dbReference type="ARBA" id="ARBA00004555"/>
    </source>
</evidence>
<keyword evidence="11" id="KW-0256">Endoplasmic reticulum</keyword>
<keyword evidence="5" id="KW-0964">Secreted</keyword>
<keyword evidence="6" id="KW-0121">Carboxypeptidase</keyword>
<evidence type="ECO:0000256" key="11">
    <source>
        <dbReference type="ARBA" id="ARBA00022824"/>
    </source>
</evidence>
<keyword evidence="10 19" id="KW-0378">Hydrolase</keyword>
<evidence type="ECO:0000313" key="21">
    <source>
        <dbReference type="EMBL" id="KXN65993.1"/>
    </source>
</evidence>
<dbReference type="AlphaFoldDB" id="A0A137NT91"/>
<evidence type="ECO:0000256" key="18">
    <source>
        <dbReference type="ARBA" id="ARBA00025833"/>
    </source>
</evidence>
<gene>
    <name evidence="21" type="ORF">CONCODRAFT_168839</name>
</gene>
<dbReference type="GO" id="GO:0006508">
    <property type="term" value="P:proteolysis"/>
    <property type="evidence" value="ECO:0007669"/>
    <property type="project" value="UniProtKB-KW"/>
</dbReference>
<comment type="subcellular location">
    <subcellularLocation>
        <location evidence="1">Endoplasmic reticulum</location>
    </subcellularLocation>
    <subcellularLocation>
        <location evidence="3">Golgi apparatus</location>
    </subcellularLocation>
    <subcellularLocation>
        <location evidence="2">Lysosome</location>
    </subcellularLocation>
    <subcellularLocation>
        <location evidence="4">Secreted</location>
    </subcellularLocation>
</comment>
<proteinExistence type="inferred from homology"/>
<dbReference type="GO" id="GO:0070573">
    <property type="term" value="F:metallodipeptidase activity"/>
    <property type="evidence" value="ECO:0007669"/>
    <property type="project" value="InterPro"/>
</dbReference>
<evidence type="ECO:0000256" key="5">
    <source>
        <dbReference type="ARBA" id="ARBA00022525"/>
    </source>
</evidence>
<keyword evidence="13" id="KW-0333">Golgi apparatus</keyword>
<evidence type="ECO:0000256" key="8">
    <source>
        <dbReference type="ARBA" id="ARBA00022723"/>
    </source>
</evidence>
<keyword evidence="14" id="KW-0482">Metalloprotease</keyword>
<keyword evidence="17" id="KW-0458">Lysosome</keyword>
<keyword evidence="12 19" id="KW-0862">Zinc</keyword>
<dbReference type="GO" id="GO:0005615">
    <property type="term" value="C:extracellular space"/>
    <property type="evidence" value="ECO:0007669"/>
    <property type="project" value="TreeGrafter"/>
</dbReference>
<evidence type="ECO:0000256" key="1">
    <source>
        <dbReference type="ARBA" id="ARBA00004240"/>
    </source>
</evidence>
<dbReference type="Gene3D" id="3.40.630.10">
    <property type="entry name" value="Zn peptidases"/>
    <property type="match status" value="1"/>
</dbReference>
<feature type="domain" description="Peptidase M28" evidence="20">
    <location>
        <begin position="263"/>
        <end position="473"/>
    </location>
</feature>
<keyword evidence="7 19" id="KW-0645">Protease</keyword>
<comment type="similarity">
    <text evidence="19">Belongs to the peptidase M28 family.</text>
</comment>
<evidence type="ECO:0000256" key="16">
    <source>
        <dbReference type="ARBA" id="ARBA00023180"/>
    </source>
</evidence>
<keyword evidence="9 19" id="KW-0732">Signal</keyword>
<evidence type="ECO:0000256" key="10">
    <source>
        <dbReference type="ARBA" id="ARBA00022801"/>
    </source>
</evidence>
<evidence type="ECO:0000256" key="13">
    <source>
        <dbReference type="ARBA" id="ARBA00023034"/>
    </source>
</evidence>
<dbReference type="Gene3D" id="3.50.30.30">
    <property type="match status" value="1"/>
</dbReference>
<dbReference type="InterPro" id="IPR039866">
    <property type="entry name" value="CPQ"/>
</dbReference>
<evidence type="ECO:0000256" key="4">
    <source>
        <dbReference type="ARBA" id="ARBA00004613"/>
    </source>
</evidence>
<accession>A0A137NT91</accession>
<dbReference type="GO" id="GO:0005794">
    <property type="term" value="C:Golgi apparatus"/>
    <property type="evidence" value="ECO:0007669"/>
    <property type="project" value="UniProtKB-SubCell"/>
</dbReference>
<evidence type="ECO:0000256" key="17">
    <source>
        <dbReference type="ARBA" id="ARBA00023228"/>
    </source>
</evidence>
<dbReference type="GO" id="GO:0005783">
    <property type="term" value="C:endoplasmic reticulum"/>
    <property type="evidence" value="ECO:0007669"/>
    <property type="project" value="UniProtKB-SubCell"/>
</dbReference>
<evidence type="ECO:0000256" key="12">
    <source>
        <dbReference type="ARBA" id="ARBA00022833"/>
    </source>
</evidence>
<keyword evidence="15" id="KW-0865">Zymogen</keyword>
<dbReference type="Pfam" id="PF04389">
    <property type="entry name" value="Peptidase_M28"/>
    <property type="match status" value="1"/>
</dbReference>
<dbReference type="Proteomes" id="UP000070444">
    <property type="component" value="Unassembled WGS sequence"/>
</dbReference>
<evidence type="ECO:0000259" key="20">
    <source>
        <dbReference type="Pfam" id="PF04389"/>
    </source>
</evidence>